<dbReference type="Proteomes" id="UP000237466">
    <property type="component" value="Unassembled WGS sequence"/>
</dbReference>
<name>A0A2S3QX40_VIBVL</name>
<accession>A0A2S3QX40</accession>
<reference evidence="1 2" key="1">
    <citation type="journal article" date="2018" name="Front. Microbiol.">
        <title>Phylogeny of Vibrio vulnificus from the Analysis of the Core-Genome: Implications for Intra-Species Taxonomy.</title>
        <authorList>
            <person name="Roig F.J."/>
            <person name="Gonzalez-Candelas F."/>
            <person name="Sanjuan E."/>
            <person name="Fouz B."/>
            <person name="Feil E.J."/>
            <person name="Llorens C."/>
            <person name="Baker-Austin C."/>
            <person name="Oliver J.D."/>
            <person name="Danin-Poleg Y."/>
            <person name="Gibas C.J."/>
            <person name="Kashi Y."/>
            <person name="Gulig P.A."/>
            <person name="Morrison S.S."/>
            <person name="Amaro C."/>
        </authorList>
    </citation>
    <scope>NUCLEOTIDE SEQUENCE [LARGE SCALE GENOMIC DNA]</scope>
    <source>
        <strain evidence="1 2">CECT4608</strain>
    </source>
</reference>
<dbReference type="EMBL" id="PDGH01000142">
    <property type="protein sequence ID" value="POB42735.1"/>
    <property type="molecule type" value="Genomic_DNA"/>
</dbReference>
<gene>
    <name evidence="1" type="ORF">CRN52_21580</name>
</gene>
<evidence type="ECO:0000313" key="2">
    <source>
        <dbReference type="Proteomes" id="UP000237466"/>
    </source>
</evidence>
<comment type="caution">
    <text evidence="1">The sequence shown here is derived from an EMBL/GenBank/DDBJ whole genome shotgun (WGS) entry which is preliminary data.</text>
</comment>
<dbReference type="AlphaFoldDB" id="A0A2S3QX40"/>
<proteinExistence type="predicted"/>
<sequence length="187" mass="21409">MRLLTSVSLVSVIFLSGFAAFVALKTVPQLNFASKGMDWQWHWAYFLPFSNGIQQTRTQDTKQLLLRRVYLEDDIAVFVSTTLDNKFEIDVFKAAKCNATSSEWASVSVNGAPMTHVPLKCEASGDGYLFRHVGNKLKSLEFGFEDDFIIESFAQWPINEIKADQFKQQHPTFFKKQGVEVEQWLRD</sequence>
<protein>
    <submittedName>
        <fullName evidence="1">Threonine transporter RhtB</fullName>
    </submittedName>
</protein>
<evidence type="ECO:0000313" key="1">
    <source>
        <dbReference type="EMBL" id="POB42735.1"/>
    </source>
</evidence>
<dbReference type="KEGG" id="vvl:VV93_v1c14690"/>
<dbReference type="RefSeq" id="WP_011080537.1">
    <property type="nucleotide sequence ID" value="NZ_CBCSKP010000004.1"/>
</dbReference>
<organism evidence="1 2">
    <name type="scientific">Vibrio vulnificus</name>
    <dbReference type="NCBI Taxonomy" id="672"/>
    <lineage>
        <taxon>Bacteria</taxon>
        <taxon>Pseudomonadati</taxon>
        <taxon>Pseudomonadota</taxon>
        <taxon>Gammaproteobacteria</taxon>
        <taxon>Vibrionales</taxon>
        <taxon>Vibrionaceae</taxon>
        <taxon>Vibrio</taxon>
    </lineage>
</organism>